<dbReference type="PANTHER" id="PTHR45790:SF3">
    <property type="entry name" value="S-ADENOSYL-L-METHIONINE-DEPENDENT UROPORPHYRINOGEN III METHYLTRANSFERASE, CHLOROPLASTIC"/>
    <property type="match status" value="1"/>
</dbReference>
<comment type="similarity">
    <text evidence="1 10">Belongs to the precorrin methyltransferase family.</text>
</comment>
<evidence type="ECO:0000256" key="5">
    <source>
        <dbReference type="ARBA" id="ARBA00022679"/>
    </source>
</evidence>
<gene>
    <name evidence="13" type="ORF">AW736_21010</name>
</gene>
<keyword evidence="14" id="KW-1185">Reference proteome</keyword>
<dbReference type="FunFam" id="3.40.1010.10:FF:000001">
    <property type="entry name" value="Siroheme synthase"/>
    <property type="match status" value="1"/>
</dbReference>
<dbReference type="CDD" id="cd06578">
    <property type="entry name" value="HemD"/>
    <property type="match status" value="1"/>
</dbReference>
<dbReference type="NCBIfam" id="TIGR01469">
    <property type="entry name" value="cobA_cysG_Cterm"/>
    <property type="match status" value="1"/>
</dbReference>
<dbReference type="GO" id="GO:0009236">
    <property type="term" value="P:cobalamin biosynthetic process"/>
    <property type="evidence" value="ECO:0007669"/>
    <property type="project" value="UniProtKB-KW"/>
</dbReference>
<dbReference type="InterPro" id="IPR003754">
    <property type="entry name" value="4pyrrol_synth_uPrphyn_synth"/>
</dbReference>
<dbReference type="STRING" id="1184151.AW736_21010"/>
<evidence type="ECO:0000256" key="1">
    <source>
        <dbReference type="ARBA" id="ARBA00005879"/>
    </source>
</evidence>
<feature type="domain" description="Tetrapyrrole biosynthesis uroporphyrinogen III synthase" evidence="12">
    <location>
        <begin position="284"/>
        <end position="515"/>
    </location>
</feature>
<dbReference type="GO" id="GO:0004851">
    <property type="term" value="F:uroporphyrin-III C-methyltransferase activity"/>
    <property type="evidence" value="ECO:0007669"/>
    <property type="project" value="UniProtKB-EC"/>
</dbReference>
<dbReference type="AlphaFoldDB" id="A0A178IF06"/>
<dbReference type="GO" id="GO:0004852">
    <property type="term" value="F:uroporphyrinogen-III synthase activity"/>
    <property type="evidence" value="ECO:0007669"/>
    <property type="project" value="InterPro"/>
</dbReference>
<organism evidence="13 14">
    <name type="scientific">Termitidicoccus mucosus</name>
    <dbReference type="NCBI Taxonomy" id="1184151"/>
    <lineage>
        <taxon>Bacteria</taxon>
        <taxon>Pseudomonadati</taxon>
        <taxon>Verrucomicrobiota</taxon>
        <taxon>Opitutia</taxon>
        <taxon>Opitutales</taxon>
        <taxon>Opitutaceae</taxon>
        <taxon>Termitidicoccus</taxon>
    </lineage>
</organism>
<dbReference type="InterPro" id="IPR014777">
    <property type="entry name" value="4pyrrole_Mease_sub1"/>
</dbReference>
<dbReference type="FunFam" id="3.30.950.10:FF:000001">
    <property type="entry name" value="Siroheme synthase"/>
    <property type="match status" value="1"/>
</dbReference>
<comment type="caution">
    <text evidence="13">The sequence shown here is derived from an EMBL/GenBank/DDBJ whole genome shotgun (WGS) entry which is preliminary data.</text>
</comment>
<evidence type="ECO:0000313" key="13">
    <source>
        <dbReference type="EMBL" id="OAM87747.1"/>
    </source>
</evidence>
<protein>
    <recommendedName>
        <fullName evidence="2">uroporphyrinogen-III C-methyltransferase</fullName>
        <ecNumber evidence="2">2.1.1.107</ecNumber>
    </recommendedName>
</protein>
<evidence type="ECO:0000256" key="9">
    <source>
        <dbReference type="ARBA" id="ARBA00060548"/>
    </source>
</evidence>
<sequence>MRLAVRRRRGQLDSSLMSKGIVYLVGAGPGEPGLVTFRARELIESADVLVYDYLAHPELLKWRRADCEVHYVGKKSGFHAMPQDQIETLLIEKADEGKRVVRLKGGDPFVFGRGGEEARTLAEQGIPFEVVPGVTAALAAGAYAGIPLTHRNTNSAVVFLTGHEDPGKKLLVDWRAYGKLRNTTLAIYMGMGHLAEILRELVAGGLAPDTPAAAVQWASLGRQRSVTGTAADLAERVAQSGLSSPAIVFVGESVARRSAIDWFEHLPLFGRRVVITRTRDQNSELRDKLEAFGAEVIELPLITVAKDVDRHALVEILAELGGYDWIVFTSANGVRFFFEEFFKGFDDVRSLGLLRFACVGRATAREIERHHLKVECMPASATGESLADALIATGSLDSAKVIVVTGNLNRAALVKKLEDARAIVDRLPLYKTEKTNLADDPVADDFRRKGADAILFASSSAAQSFAGQAGALKLAPDARRPLAGSIGGHTSATMRETGMPVDFEAKTASLDALVEALIERLKG</sequence>
<evidence type="ECO:0000256" key="3">
    <source>
        <dbReference type="ARBA" id="ARBA00022573"/>
    </source>
</evidence>
<reference evidence="13 14" key="1">
    <citation type="submission" date="2016-01" db="EMBL/GenBank/DDBJ databases">
        <title>High potential of lignocellulose degradation of a new Verrucomicrobia species.</title>
        <authorList>
            <person name="Wang Y."/>
            <person name="Shi Y."/>
            <person name="Qiu Z."/>
            <person name="Liu S."/>
            <person name="Yang H."/>
        </authorList>
    </citation>
    <scope>NUCLEOTIDE SEQUENCE [LARGE SCALE GENOMIC DNA]</scope>
    <source>
        <strain evidence="13 14">TSB47</strain>
    </source>
</reference>
<dbReference type="InterPro" id="IPR036108">
    <property type="entry name" value="4pyrrol_syn_uPrphyn_synt_sf"/>
</dbReference>
<dbReference type="Pfam" id="PF02602">
    <property type="entry name" value="HEM4"/>
    <property type="match status" value="1"/>
</dbReference>
<dbReference type="SUPFAM" id="SSF53790">
    <property type="entry name" value="Tetrapyrrole methylase"/>
    <property type="match status" value="1"/>
</dbReference>
<dbReference type="Pfam" id="PF00590">
    <property type="entry name" value="TP_methylase"/>
    <property type="match status" value="1"/>
</dbReference>
<dbReference type="InterPro" id="IPR006366">
    <property type="entry name" value="CobA/CysG_C"/>
</dbReference>
<evidence type="ECO:0000313" key="14">
    <source>
        <dbReference type="Proteomes" id="UP000078486"/>
    </source>
</evidence>
<dbReference type="InterPro" id="IPR050161">
    <property type="entry name" value="Siro_Cobalamin_biosynth"/>
</dbReference>
<evidence type="ECO:0000256" key="8">
    <source>
        <dbReference type="ARBA" id="ARBA00025705"/>
    </source>
</evidence>
<keyword evidence="6" id="KW-0949">S-adenosyl-L-methionine</keyword>
<dbReference type="EMBL" id="LRRQ01000160">
    <property type="protein sequence ID" value="OAM87747.1"/>
    <property type="molecule type" value="Genomic_DNA"/>
</dbReference>
<dbReference type="InterPro" id="IPR003043">
    <property type="entry name" value="Uropor_MeTrfase_CS"/>
</dbReference>
<keyword evidence="7" id="KW-0627">Porphyrin biosynthesis</keyword>
<evidence type="ECO:0000259" key="12">
    <source>
        <dbReference type="Pfam" id="PF02602"/>
    </source>
</evidence>
<evidence type="ECO:0000256" key="4">
    <source>
        <dbReference type="ARBA" id="ARBA00022603"/>
    </source>
</evidence>
<evidence type="ECO:0000256" key="7">
    <source>
        <dbReference type="ARBA" id="ARBA00023244"/>
    </source>
</evidence>
<evidence type="ECO:0000256" key="6">
    <source>
        <dbReference type="ARBA" id="ARBA00022691"/>
    </source>
</evidence>
<keyword evidence="5 10" id="KW-0808">Transferase</keyword>
<evidence type="ECO:0000256" key="2">
    <source>
        <dbReference type="ARBA" id="ARBA00012162"/>
    </source>
</evidence>
<evidence type="ECO:0000259" key="11">
    <source>
        <dbReference type="Pfam" id="PF00590"/>
    </source>
</evidence>
<dbReference type="GO" id="GO:0019354">
    <property type="term" value="P:siroheme biosynthetic process"/>
    <property type="evidence" value="ECO:0007669"/>
    <property type="project" value="InterPro"/>
</dbReference>
<dbReference type="InterPro" id="IPR000878">
    <property type="entry name" value="4pyrrol_Mease"/>
</dbReference>
<comment type="pathway">
    <text evidence="9">Cofactor biosynthesis; adenosylcobalamin biosynthesis; precorrin-2 from uroporphyrinogen III: step 1/1.</text>
</comment>
<accession>A0A178IF06</accession>
<dbReference type="NCBIfam" id="NF004790">
    <property type="entry name" value="PRK06136.1"/>
    <property type="match status" value="1"/>
</dbReference>
<keyword evidence="3" id="KW-0169">Cobalamin biosynthesis</keyword>
<dbReference type="Gene3D" id="3.40.1010.10">
    <property type="entry name" value="Cobalt-precorrin-4 Transmethylase, Domain 1"/>
    <property type="match status" value="1"/>
</dbReference>
<evidence type="ECO:0000256" key="10">
    <source>
        <dbReference type="RuleBase" id="RU003960"/>
    </source>
</evidence>
<dbReference type="CDD" id="cd11642">
    <property type="entry name" value="SUMT"/>
    <property type="match status" value="1"/>
</dbReference>
<dbReference type="InterPro" id="IPR014776">
    <property type="entry name" value="4pyrrole_Mease_sub2"/>
</dbReference>
<keyword evidence="4 10" id="KW-0489">Methyltransferase</keyword>
<name>A0A178IF06_9BACT</name>
<feature type="domain" description="Tetrapyrrole methylase" evidence="11">
    <location>
        <begin position="22"/>
        <end position="234"/>
    </location>
</feature>
<dbReference type="SUPFAM" id="SSF69618">
    <property type="entry name" value="HemD-like"/>
    <property type="match status" value="1"/>
</dbReference>
<dbReference type="PANTHER" id="PTHR45790">
    <property type="entry name" value="SIROHEME SYNTHASE-RELATED"/>
    <property type="match status" value="1"/>
</dbReference>
<dbReference type="EC" id="2.1.1.107" evidence="2"/>
<dbReference type="Gene3D" id="3.30.950.10">
    <property type="entry name" value="Methyltransferase, Cobalt-precorrin-4 Transmethylase, Domain 2"/>
    <property type="match status" value="1"/>
</dbReference>
<comment type="pathway">
    <text evidence="8">Porphyrin-containing compound metabolism; siroheme biosynthesis; precorrin-2 from uroporphyrinogen III: step 1/1.</text>
</comment>
<dbReference type="Gene3D" id="3.40.50.10090">
    <property type="match status" value="2"/>
</dbReference>
<dbReference type="Proteomes" id="UP000078486">
    <property type="component" value="Unassembled WGS sequence"/>
</dbReference>
<dbReference type="InterPro" id="IPR035996">
    <property type="entry name" value="4pyrrol_Methylase_sf"/>
</dbReference>
<dbReference type="GO" id="GO:0032259">
    <property type="term" value="P:methylation"/>
    <property type="evidence" value="ECO:0007669"/>
    <property type="project" value="UniProtKB-KW"/>
</dbReference>
<proteinExistence type="inferred from homology"/>
<dbReference type="PROSITE" id="PS00840">
    <property type="entry name" value="SUMT_2"/>
    <property type="match status" value="1"/>
</dbReference>